<dbReference type="OrthoDB" id="7553153at2"/>
<accession>M5B2Q5</accession>
<reference evidence="1" key="1">
    <citation type="submission" date="2012-10" db="EMBL/GenBank/DDBJ databases">
        <authorList>
            <person name="Maita H."/>
            <person name="Sato S."/>
        </authorList>
    </citation>
    <scope>NUCLEOTIDE SEQUENCE</scope>
    <source>
        <strain evidence="1">NZP2037</strain>
    </source>
</reference>
<name>M5B2Q5_RHILI</name>
<evidence type="ECO:0000313" key="1">
    <source>
        <dbReference type="EMBL" id="BAN09976.1"/>
    </source>
</evidence>
<reference evidence="1" key="2">
    <citation type="journal article" date="2013" name="Microbes Environ.">
        <title>Commonalities and Differences among Symbiosis Islands of Three Mesorhizobium loti Strains.</title>
        <authorList>
            <person name="Kasai-Maita H."/>
            <person name="Hirakawa H."/>
            <person name="Nakamura Y."/>
            <person name="Kaneko T."/>
            <person name="Miki K."/>
            <person name="Maruya J."/>
            <person name="Okazaki S."/>
            <person name="Tabata S."/>
            <person name="Saeki K."/>
            <person name="Sato S."/>
        </authorList>
    </citation>
    <scope>NUCLEOTIDE SEQUENCE</scope>
    <source>
        <strain evidence="1">NZP2037</strain>
    </source>
</reference>
<protein>
    <submittedName>
        <fullName evidence="1">Uncharacterized protein</fullName>
    </submittedName>
</protein>
<organism evidence="1">
    <name type="scientific">Rhizobium loti</name>
    <name type="common">Mesorhizobium loti</name>
    <dbReference type="NCBI Taxonomy" id="381"/>
    <lineage>
        <taxon>Bacteria</taxon>
        <taxon>Pseudomonadati</taxon>
        <taxon>Pseudomonadota</taxon>
        <taxon>Alphaproteobacteria</taxon>
        <taxon>Hyphomicrobiales</taxon>
        <taxon>Phyllobacteriaceae</taxon>
        <taxon>Mesorhizobium</taxon>
    </lineage>
</organism>
<proteinExistence type="predicted"/>
<sequence length="197" mass="22085">MRTQAKVVSEGDEVATSDEVAQALAALDITEIARLNLIAKLRARYAPGFEWRDLLHDAIDKALDGTRKWPRRLPFLLFMREVMRSLASEHRRKWQFGPITIEADLLTRSGQESVLTTTASDCPGPERDIHARQMISQILSLFDGDAAALAILDGLAKGLEPHEIQAQADLTAKQYASAQRRIRRCLVRAYPEGVEHE</sequence>
<dbReference type="AlphaFoldDB" id="M5B2Q5"/>
<dbReference type="EMBL" id="AP012557">
    <property type="protein sequence ID" value="BAN09976.1"/>
    <property type="molecule type" value="Genomic_DNA"/>
</dbReference>
<dbReference type="RefSeq" id="WP_019856495.1">
    <property type="nucleotide sequence ID" value="NZ_LZTH01000012.1"/>
</dbReference>